<reference evidence="2 3" key="1">
    <citation type="journal article" date="2016" name="Mol. Biol. Evol.">
        <title>Comparative Genomics of Early-Diverging Mushroom-Forming Fungi Provides Insights into the Origins of Lignocellulose Decay Capabilities.</title>
        <authorList>
            <person name="Nagy L.G."/>
            <person name="Riley R."/>
            <person name="Tritt A."/>
            <person name="Adam C."/>
            <person name="Daum C."/>
            <person name="Floudas D."/>
            <person name="Sun H."/>
            <person name="Yadav J.S."/>
            <person name="Pangilinan J."/>
            <person name="Larsson K.H."/>
            <person name="Matsuura K."/>
            <person name="Barry K."/>
            <person name="Labutti K."/>
            <person name="Kuo R."/>
            <person name="Ohm R.A."/>
            <person name="Bhattacharya S.S."/>
            <person name="Shirouzu T."/>
            <person name="Yoshinaga Y."/>
            <person name="Martin F.M."/>
            <person name="Grigoriev I.V."/>
            <person name="Hibbett D.S."/>
        </authorList>
    </citation>
    <scope>NUCLEOTIDE SEQUENCE [LARGE SCALE GENOMIC DNA]</scope>
    <source>
        <strain evidence="2 3">HHB12029</strain>
    </source>
</reference>
<feature type="chain" id="PRO_5007869847" evidence="1">
    <location>
        <begin position="21"/>
        <end position="281"/>
    </location>
</feature>
<dbReference type="Proteomes" id="UP000077266">
    <property type="component" value="Unassembled WGS sequence"/>
</dbReference>
<sequence length="281" mass="30581">MDQLLSVLAFTPCLASLAFCARSSGRAGHAAAIEISRVTYPLFSSAIERLSQLQEVVYTEYCRLFGGRFARIVLLAGAPRIQQLILQAPMLCKKLDEVLAHRTFPAVHTLELHDRAELDVPSDVFPAVKYLTVRSEHGSSAEFPSALVQSFKQTLVALVLDSVGCPPATPLLSLPNLHALEVNQAVPAVLTLFTRTPVVEIVVENATHVHVRILKDALRGSTGHLPFTRLAAVTFKPREGRRADRLRQAEAMDELLDICAGRGINIGIEELPSISFASSDG</sequence>
<evidence type="ECO:0000256" key="1">
    <source>
        <dbReference type="SAM" id="SignalP"/>
    </source>
</evidence>
<name>A0A165Z4Q0_EXIGL</name>
<dbReference type="InParanoid" id="A0A165Z4Q0"/>
<keyword evidence="3" id="KW-1185">Reference proteome</keyword>
<dbReference type="EMBL" id="KV426640">
    <property type="protein sequence ID" value="KZV79309.1"/>
    <property type="molecule type" value="Genomic_DNA"/>
</dbReference>
<evidence type="ECO:0000313" key="2">
    <source>
        <dbReference type="EMBL" id="KZV79309.1"/>
    </source>
</evidence>
<keyword evidence="1" id="KW-0732">Signal</keyword>
<dbReference type="OrthoDB" id="10414480at2759"/>
<gene>
    <name evidence="2" type="ORF">EXIGLDRAFT_735279</name>
</gene>
<dbReference type="AlphaFoldDB" id="A0A165Z4Q0"/>
<proteinExistence type="predicted"/>
<organism evidence="2 3">
    <name type="scientific">Exidia glandulosa HHB12029</name>
    <dbReference type="NCBI Taxonomy" id="1314781"/>
    <lineage>
        <taxon>Eukaryota</taxon>
        <taxon>Fungi</taxon>
        <taxon>Dikarya</taxon>
        <taxon>Basidiomycota</taxon>
        <taxon>Agaricomycotina</taxon>
        <taxon>Agaricomycetes</taxon>
        <taxon>Auriculariales</taxon>
        <taxon>Exidiaceae</taxon>
        <taxon>Exidia</taxon>
    </lineage>
</organism>
<protein>
    <submittedName>
        <fullName evidence="2">Uncharacterized protein</fullName>
    </submittedName>
</protein>
<feature type="signal peptide" evidence="1">
    <location>
        <begin position="1"/>
        <end position="20"/>
    </location>
</feature>
<evidence type="ECO:0000313" key="3">
    <source>
        <dbReference type="Proteomes" id="UP000077266"/>
    </source>
</evidence>
<accession>A0A165Z4Q0</accession>